<dbReference type="Proteomes" id="UP001597181">
    <property type="component" value="Unassembled WGS sequence"/>
</dbReference>
<organism evidence="8 9">
    <name type="scientific">Leucobacter albus</name>
    <dbReference type="NCBI Taxonomy" id="272210"/>
    <lineage>
        <taxon>Bacteria</taxon>
        <taxon>Bacillati</taxon>
        <taxon>Actinomycetota</taxon>
        <taxon>Actinomycetes</taxon>
        <taxon>Micrococcales</taxon>
        <taxon>Microbacteriaceae</taxon>
        <taxon>Leucobacter</taxon>
    </lineage>
</organism>
<protein>
    <recommendedName>
        <fullName evidence="6">ATP-dependent Clp protease proteolytic subunit</fullName>
    </recommendedName>
</protein>
<dbReference type="InterPro" id="IPR029045">
    <property type="entry name" value="ClpP/crotonase-like_dom_sf"/>
</dbReference>
<dbReference type="RefSeq" id="WP_343958959.1">
    <property type="nucleotide sequence ID" value="NZ_BAAAKZ010000003.1"/>
</dbReference>
<evidence type="ECO:0000256" key="4">
    <source>
        <dbReference type="ARBA" id="ARBA00022801"/>
    </source>
</evidence>
<proteinExistence type="inferred from homology"/>
<dbReference type="PANTHER" id="PTHR10381:SF70">
    <property type="entry name" value="ATP-DEPENDENT CLP PROTEASE PROTEOLYTIC SUBUNIT"/>
    <property type="match status" value="1"/>
</dbReference>
<dbReference type="SUPFAM" id="SSF52096">
    <property type="entry name" value="ClpP/crotonase"/>
    <property type="match status" value="1"/>
</dbReference>
<keyword evidence="9" id="KW-1185">Reference proteome</keyword>
<dbReference type="Pfam" id="PF00574">
    <property type="entry name" value="CLP_protease"/>
    <property type="match status" value="1"/>
</dbReference>
<dbReference type="GO" id="GO:0006508">
    <property type="term" value="P:proteolysis"/>
    <property type="evidence" value="ECO:0007669"/>
    <property type="project" value="UniProtKB-KW"/>
</dbReference>
<dbReference type="EMBL" id="JBHTLY010000001">
    <property type="protein sequence ID" value="MFD1200606.1"/>
    <property type="molecule type" value="Genomic_DNA"/>
</dbReference>
<dbReference type="CDD" id="cd07017">
    <property type="entry name" value="S14_ClpP_2"/>
    <property type="match status" value="1"/>
</dbReference>
<dbReference type="GO" id="GO:0008233">
    <property type="term" value="F:peptidase activity"/>
    <property type="evidence" value="ECO:0007669"/>
    <property type="project" value="UniProtKB-KW"/>
</dbReference>
<gene>
    <name evidence="8" type="ORF">ACFQ3U_01685</name>
</gene>
<dbReference type="Gene3D" id="3.90.226.10">
    <property type="entry name" value="2-enoyl-CoA Hydratase, Chain A, domain 1"/>
    <property type="match status" value="1"/>
</dbReference>
<feature type="compositionally biased region" description="Low complexity" evidence="7">
    <location>
        <begin position="204"/>
        <end position="223"/>
    </location>
</feature>
<dbReference type="PRINTS" id="PR00127">
    <property type="entry name" value="CLPPROTEASEP"/>
</dbReference>
<accession>A0ABW3TIP8</accession>
<evidence type="ECO:0000256" key="7">
    <source>
        <dbReference type="SAM" id="MobiDB-lite"/>
    </source>
</evidence>
<evidence type="ECO:0000256" key="5">
    <source>
        <dbReference type="ARBA" id="ARBA00022825"/>
    </source>
</evidence>
<evidence type="ECO:0000256" key="2">
    <source>
        <dbReference type="ARBA" id="ARBA00022490"/>
    </source>
</evidence>
<dbReference type="InterPro" id="IPR023562">
    <property type="entry name" value="ClpP/TepA"/>
</dbReference>
<dbReference type="InterPro" id="IPR001907">
    <property type="entry name" value="ClpP"/>
</dbReference>
<comment type="caution">
    <text evidence="8">The sequence shown here is derived from an EMBL/GenBank/DDBJ whole genome shotgun (WGS) entry which is preliminary data.</text>
</comment>
<evidence type="ECO:0000313" key="8">
    <source>
        <dbReference type="EMBL" id="MFD1200606.1"/>
    </source>
</evidence>
<name>A0ABW3TIP8_9MICO</name>
<evidence type="ECO:0000256" key="1">
    <source>
        <dbReference type="ARBA" id="ARBA00007039"/>
    </source>
</evidence>
<dbReference type="PANTHER" id="PTHR10381">
    <property type="entry name" value="ATP-DEPENDENT CLP PROTEASE PROTEOLYTIC SUBUNIT"/>
    <property type="match status" value="1"/>
</dbReference>
<evidence type="ECO:0000256" key="6">
    <source>
        <dbReference type="RuleBase" id="RU003567"/>
    </source>
</evidence>
<keyword evidence="2" id="KW-0963">Cytoplasm</keyword>
<keyword evidence="4" id="KW-0378">Hydrolase</keyword>
<evidence type="ECO:0000313" key="9">
    <source>
        <dbReference type="Proteomes" id="UP001597181"/>
    </source>
</evidence>
<keyword evidence="3 8" id="KW-0645">Protease</keyword>
<comment type="similarity">
    <text evidence="1 6">Belongs to the peptidase S14 family.</text>
</comment>
<sequence>MSDSPKPPVFTEPYRRELFDRRTLVLDGELNDDNGLLLATQLHALAAADAESEISLWIHSPGGSVPAMLAIRDLIRLVPNDVATLALGVAASAGQFLLTAGTPGKRRALPHARVLMHQGSAGIGGSTVDVELQAAHLRHTRDTVLGLTSHDTGQPLERVFEDSLHDHWFTATEAVAYGFVDRVVTDFGEIAPPGTATRIGTGFAPAHTDTTAAPAAPAPEGTR</sequence>
<feature type="region of interest" description="Disordered" evidence="7">
    <location>
        <begin position="203"/>
        <end position="223"/>
    </location>
</feature>
<reference evidence="9" key="1">
    <citation type="journal article" date="2019" name="Int. J. Syst. Evol. Microbiol.">
        <title>The Global Catalogue of Microorganisms (GCM) 10K type strain sequencing project: providing services to taxonomists for standard genome sequencing and annotation.</title>
        <authorList>
            <consortium name="The Broad Institute Genomics Platform"/>
            <consortium name="The Broad Institute Genome Sequencing Center for Infectious Disease"/>
            <person name="Wu L."/>
            <person name="Ma J."/>
        </authorList>
    </citation>
    <scope>NUCLEOTIDE SEQUENCE [LARGE SCALE GENOMIC DNA]</scope>
    <source>
        <strain evidence="9">CCUG 50213</strain>
    </source>
</reference>
<evidence type="ECO:0000256" key="3">
    <source>
        <dbReference type="ARBA" id="ARBA00022670"/>
    </source>
</evidence>
<keyword evidence="5" id="KW-0720">Serine protease</keyword>